<dbReference type="Proteomes" id="UP001583186">
    <property type="component" value="Unassembled WGS sequence"/>
</dbReference>
<keyword evidence="3" id="KW-1185">Reference proteome</keyword>
<feature type="region of interest" description="Disordered" evidence="1">
    <location>
        <begin position="173"/>
        <end position="193"/>
    </location>
</feature>
<gene>
    <name evidence="2" type="ORF">Sste5346_009976</name>
</gene>
<evidence type="ECO:0000313" key="3">
    <source>
        <dbReference type="Proteomes" id="UP001583186"/>
    </source>
</evidence>
<protein>
    <recommendedName>
        <fullName evidence="4">Capsule polysaccharide biosynthesis protein</fullName>
    </recommendedName>
</protein>
<dbReference type="EMBL" id="JAWCUI010000108">
    <property type="protein sequence ID" value="KAL1887801.1"/>
    <property type="molecule type" value="Genomic_DNA"/>
</dbReference>
<evidence type="ECO:0000256" key="1">
    <source>
        <dbReference type="SAM" id="MobiDB-lite"/>
    </source>
</evidence>
<proteinExistence type="predicted"/>
<accession>A0ABR3YJ40</accession>
<organism evidence="2 3">
    <name type="scientific">Sporothrix stenoceras</name>
    <dbReference type="NCBI Taxonomy" id="5173"/>
    <lineage>
        <taxon>Eukaryota</taxon>
        <taxon>Fungi</taxon>
        <taxon>Dikarya</taxon>
        <taxon>Ascomycota</taxon>
        <taxon>Pezizomycotina</taxon>
        <taxon>Sordariomycetes</taxon>
        <taxon>Sordariomycetidae</taxon>
        <taxon>Ophiostomatales</taxon>
        <taxon>Ophiostomataceae</taxon>
        <taxon>Sporothrix</taxon>
    </lineage>
</organism>
<comment type="caution">
    <text evidence="2">The sequence shown here is derived from an EMBL/GenBank/DDBJ whole genome shotgun (WGS) entry which is preliminary data.</text>
</comment>
<sequence>MVLKPRPLPPGRKFFFGYVEFHKQFGYIRIGSFKFNWRKVLWWNSPLLLRYSWRRLHCAYDLKSPLRAFLQLLWPFPRKWPIGALPPPPRLLLADGDAVRARYYRDAHVQNGLPLWHRRDTLQSAFYRLYEAICAADEPMVGYTTEYLFFRPEPEWSLDLLADPRTMTTWEDLHDSDSTSFTGSGTGRPWTEEEKAERLAVMARIAVMLEEVFNWRLDLGLRRDGSVIDKGEGLPEPIWTPERCPAWAHETPGLPELLVLSHTWTGERLERGWKPVYNIIIKDASMRTV</sequence>
<reference evidence="2 3" key="1">
    <citation type="journal article" date="2024" name="IMA Fungus">
        <title>IMA Genome - F19 : A genome assembly and annotation guide to empower mycologists, including annotated draft genome sequences of Ceratocystis pirilliformis, Diaporthe australafricana, Fusarium ophioides, Paecilomyces lecythidis, and Sporothrix stenoceras.</title>
        <authorList>
            <person name="Aylward J."/>
            <person name="Wilson A.M."/>
            <person name="Visagie C.M."/>
            <person name="Spraker J."/>
            <person name="Barnes I."/>
            <person name="Buitendag C."/>
            <person name="Ceriani C."/>
            <person name="Del Mar Angel L."/>
            <person name="du Plessis D."/>
            <person name="Fuchs T."/>
            <person name="Gasser K."/>
            <person name="Kramer D."/>
            <person name="Li W."/>
            <person name="Munsamy K."/>
            <person name="Piso A."/>
            <person name="Price J.L."/>
            <person name="Sonnekus B."/>
            <person name="Thomas C."/>
            <person name="van der Nest A."/>
            <person name="van Dijk A."/>
            <person name="van Heerden A."/>
            <person name="van Vuuren N."/>
            <person name="Yilmaz N."/>
            <person name="Duong T.A."/>
            <person name="van der Merwe N.A."/>
            <person name="Wingfield M.J."/>
            <person name="Wingfield B.D."/>
        </authorList>
    </citation>
    <scope>NUCLEOTIDE SEQUENCE [LARGE SCALE GENOMIC DNA]</scope>
    <source>
        <strain evidence="2 3">CMW 5346</strain>
    </source>
</reference>
<evidence type="ECO:0000313" key="2">
    <source>
        <dbReference type="EMBL" id="KAL1887801.1"/>
    </source>
</evidence>
<evidence type="ECO:0008006" key="4">
    <source>
        <dbReference type="Google" id="ProtNLM"/>
    </source>
</evidence>
<name>A0ABR3YJ40_9PEZI</name>